<comment type="similarity">
    <text evidence="2">Belongs to the ATP11 family.</text>
</comment>
<gene>
    <name evidence="6" type="ORF">O0I10_000694</name>
</gene>
<reference evidence="6 7" key="1">
    <citation type="submission" date="2023-03" db="EMBL/GenBank/DDBJ databases">
        <title>Genome sequence of Lichtheimia ornata CBS 291.66.</title>
        <authorList>
            <person name="Mohabir J.T."/>
            <person name="Shea T.P."/>
            <person name="Kurbessoian T."/>
            <person name="Berby B."/>
            <person name="Fontaine J."/>
            <person name="Livny J."/>
            <person name="Gnirke A."/>
            <person name="Stajich J.E."/>
            <person name="Cuomo C.A."/>
        </authorList>
    </citation>
    <scope>NUCLEOTIDE SEQUENCE [LARGE SCALE GENOMIC DNA]</scope>
    <source>
        <strain evidence="6">CBS 291.66</strain>
    </source>
</reference>
<dbReference type="PANTHER" id="PTHR13126:SF0">
    <property type="entry name" value="ATP SYNTHASE MITOCHONDRIAL F1 COMPLEX ASSEMBLY FACTOR 1"/>
    <property type="match status" value="1"/>
</dbReference>
<proteinExistence type="inferred from homology"/>
<dbReference type="GO" id="GO:0033615">
    <property type="term" value="P:mitochondrial proton-transporting ATP synthase complex assembly"/>
    <property type="evidence" value="ECO:0007669"/>
    <property type="project" value="TreeGrafter"/>
</dbReference>
<evidence type="ECO:0000256" key="2">
    <source>
        <dbReference type="ARBA" id="ARBA00009116"/>
    </source>
</evidence>
<dbReference type="EMBL" id="JARTCD010000002">
    <property type="protein sequence ID" value="KAJ8663454.1"/>
    <property type="molecule type" value="Genomic_DNA"/>
</dbReference>
<organism evidence="6 7">
    <name type="scientific">Lichtheimia ornata</name>
    <dbReference type="NCBI Taxonomy" id="688661"/>
    <lineage>
        <taxon>Eukaryota</taxon>
        <taxon>Fungi</taxon>
        <taxon>Fungi incertae sedis</taxon>
        <taxon>Mucoromycota</taxon>
        <taxon>Mucoromycotina</taxon>
        <taxon>Mucoromycetes</taxon>
        <taxon>Mucorales</taxon>
        <taxon>Lichtheimiaceae</taxon>
        <taxon>Lichtheimia</taxon>
    </lineage>
</organism>
<protein>
    <submittedName>
        <fullName evidence="6">Uncharacterized protein</fullName>
    </submittedName>
</protein>
<dbReference type="Proteomes" id="UP001234581">
    <property type="component" value="Unassembled WGS sequence"/>
</dbReference>
<evidence type="ECO:0000256" key="3">
    <source>
        <dbReference type="ARBA" id="ARBA00022946"/>
    </source>
</evidence>
<dbReference type="InterPro" id="IPR010591">
    <property type="entry name" value="ATP11"/>
</dbReference>
<accession>A0AAD7Y482</accession>
<evidence type="ECO:0000256" key="4">
    <source>
        <dbReference type="ARBA" id="ARBA00023128"/>
    </source>
</evidence>
<dbReference type="Pfam" id="PF06644">
    <property type="entry name" value="ATP11"/>
    <property type="match status" value="1"/>
</dbReference>
<evidence type="ECO:0000313" key="7">
    <source>
        <dbReference type="Proteomes" id="UP001234581"/>
    </source>
</evidence>
<dbReference type="PANTHER" id="PTHR13126">
    <property type="entry name" value="CHAPERONE ATP11"/>
    <property type="match status" value="1"/>
</dbReference>
<evidence type="ECO:0000256" key="5">
    <source>
        <dbReference type="SAM" id="MobiDB-lite"/>
    </source>
</evidence>
<dbReference type="AlphaFoldDB" id="A0AAD7Y482"/>
<keyword evidence="3" id="KW-0809">Transit peptide</keyword>
<feature type="compositionally biased region" description="Low complexity" evidence="5">
    <location>
        <begin position="100"/>
        <end position="141"/>
    </location>
</feature>
<name>A0AAD7Y482_9FUNG</name>
<comment type="subcellular location">
    <subcellularLocation>
        <location evidence="1">Mitochondrion</location>
    </subcellularLocation>
</comment>
<comment type="caution">
    <text evidence="6">The sequence shown here is derived from an EMBL/GenBank/DDBJ whole genome shotgun (WGS) entry which is preliminary data.</text>
</comment>
<keyword evidence="4" id="KW-0496">Mitochondrion</keyword>
<evidence type="ECO:0000313" key="6">
    <source>
        <dbReference type="EMBL" id="KAJ8663454.1"/>
    </source>
</evidence>
<dbReference type="RefSeq" id="XP_058348366.1">
    <property type="nucleotide sequence ID" value="XM_058480802.1"/>
</dbReference>
<evidence type="ECO:0000256" key="1">
    <source>
        <dbReference type="ARBA" id="ARBA00004173"/>
    </source>
</evidence>
<dbReference type="GeneID" id="83208115"/>
<dbReference type="GO" id="GO:0005739">
    <property type="term" value="C:mitochondrion"/>
    <property type="evidence" value="ECO:0007669"/>
    <property type="project" value="UniProtKB-SubCell"/>
</dbReference>
<sequence length="326" mass="36652">MFLPLLSKRCASAARSAYINRNVIFRQTRQAEVVSVPSSVFFGHGRLARVRQIATEANRVKVDYDAKYAEKLKKMAEAKGVSVEELKSKAKENLKQAQNAVKSSAEAPKAKPATTTTTTTTTATTTTAKPKAAASPEAVAARSKMPYESSAPTLDKVVKLDLLEKEDAETVAKIWTEYHADKDCITAVIPKETYDTIQKRSQQYPLFVVPMPRESGVEFFFMQFNFTQVYFTSLLEYKAKGAEARPFLTITHYPELADSKGIVLMKGEISDNPRMIDTQNAQFLAFVLQQFYATGGEEKFKLVEKFHKEPQNFDYQELINEVERVV</sequence>
<keyword evidence="7" id="KW-1185">Reference proteome</keyword>
<feature type="region of interest" description="Disordered" evidence="5">
    <location>
        <begin position="95"/>
        <end position="146"/>
    </location>
</feature>